<dbReference type="GO" id="GO:0051028">
    <property type="term" value="P:mRNA transport"/>
    <property type="evidence" value="ECO:0007669"/>
    <property type="project" value="UniProtKB-KW"/>
</dbReference>
<feature type="compositionally biased region" description="Polar residues" evidence="8">
    <location>
        <begin position="820"/>
        <end position="832"/>
    </location>
</feature>
<evidence type="ECO:0000259" key="9">
    <source>
        <dbReference type="PROSITE" id="PS50196"/>
    </source>
</evidence>
<keyword evidence="4" id="KW-0653">Protein transport</keyword>
<gene>
    <name evidence="10" type="ORF">R9X50_00614200</name>
</gene>
<feature type="compositionally biased region" description="Basic and acidic residues" evidence="8">
    <location>
        <begin position="704"/>
        <end position="714"/>
    </location>
</feature>
<keyword evidence="3" id="KW-0509">mRNA transport</keyword>
<feature type="compositionally biased region" description="Basic and acidic residues" evidence="8">
    <location>
        <begin position="1291"/>
        <end position="1308"/>
    </location>
</feature>
<keyword evidence="11" id="KW-1185">Reference proteome</keyword>
<feature type="compositionally biased region" description="Acidic residues" evidence="8">
    <location>
        <begin position="1205"/>
        <end position="1214"/>
    </location>
</feature>
<keyword evidence="2" id="KW-0813">Transport</keyword>
<feature type="region of interest" description="Disordered" evidence="8">
    <location>
        <begin position="203"/>
        <end position="225"/>
    </location>
</feature>
<dbReference type="PANTHER" id="PTHR38697:SF1">
    <property type="entry name" value="NUCLEAR PORE COMPLEX PROTEIN SIMILAR TO S. CEREVISIAE NUP2 (EUROFUNG)"/>
    <property type="match status" value="1"/>
</dbReference>
<feature type="region of interest" description="Disordered" evidence="8">
    <location>
        <begin position="1370"/>
        <end position="1408"/>
    </location>
</feature>
<feature type="compositionally biased region" description="Polar residues" evidence="8">
    <location>
        <begin position="954"/>
        <end position="969"/>
    </location>
</feature>
<dbReference type="InterPro" id="IPR000156">
    <property type="entry name" value="Ran_bind_dom"/>
</dbReference>
<feature type="domain" description="RanBD1" evidence="9">
    <location>
        <begin position="1423"/>
        <end position="1543"/>
    </location>
</feature>
<feature type="compositionally biased region" description="Polar residues" evidence="8">
    <location>
        <begin position="375"/>
        <end position="386"/>
    </location>
</feature>
<feature type="compositionally biased region" description="Basic and acidic residues" evidence="8">
    <location>
        <begin position="1129"/>
        <end position="1148"/>
    </location>
</feature>
<feature type="compositionally biased region" description="Polar residues" evidence="8">
    <location>
        <begin position="93"/>
        <end position="110"/>
    </location>
</feature>
<feature type="region of interest" description="Disordered" evidence="8">
    <location>
        <begin position="914"/>
        <end position="933"/>
    </location>
</feature>
<accession>A0AAQ3M8J4</accession>
<dbReference type="Pfam" id="PF08911">
    <property type="entry name" value="NUP50"/>
    <property type="match status" value="1"/>
</dbReference>
<evidence type="ECO:0000256" key="6">
    <source>
        <dbReference type="ARBA" id="ARBA00023132"/>
    </source>
</evidence>
<evidence type="ECO:0000256" key="7">
    <source>
        <dbReference type="ARBA" id="ARBA00023242"/>
    </source>
</evidence>
<feature type="compositionally biased region" description="Basic and acidic residues" evidence="8">
    <location>
        <begin position="677"/>
        <end position="688"/>
    </location>
</feature>
<keyword evidence="5" id="KW-0811">Translocation</keyword>
<dbReference type="EMBL" id="CP138589">
    <property type="protein sequence ID" value="WPH03265.1"/>
    <property type="molecule type" value="Genomic_DNA"/>
</dbReference>
<dbReference type="InterPro" id="IPR011993">
    <property type="entry name" value="PH-like_dom_sf"/>
</dbReference>
<feature type="compositionally biased region" description="Polar residues" evidence="8">
    <location>
        <begin position="1014"/>
        <end position="1032"/>
    </location>
</feature>
<dbReference type="PANTHER" id="PTHR38697">
    <property type="entry name" value="NUCLEAR PORE COMPLEX PROTEIN SIMILAR TO S. CEREVISIAE NUP2 (EUROFUNG)"/>
    <property type="match status" value="1"/>
</dbReference>
<feature type="compositionally biased region" description="Low complexity" evidence="8">
    <location>
        <begin position="393"/>
        <end position="421"/>
    </location>
</feature>
<feature type="compositionally biased region" description="Polar residues" evidence="8">
    <location>
        <begin position="781"/>
        <end position="809"/>
    </location>
</feature>
<feature type="compositionally biased region" description="Polar residues" evidence="8">
    <location>
        <begin position="1157"/>
        <end position="1171"/>
    </location>
</feature>
<feature type="compositionally biased region" description="Polar residues" evidence="8">
    <location>
        <begin position="499"/>
        <end position="555"/>
    </location>
</feature>
<dbReference type="Proteomes" id="UP001303373">
    <property type="component" value="Chromosome 10"/>
</dbReference>
<feature type="compositionally biased region" description="Polar residues" evidence="8">
    <location>
        <begin position="1370"/>
        <end position="1385"/>
    </location>
</feature>
<protein>
    <recommendedName>
        <fullName evidence="9">RanBD1 domain-containing protein</fullName>
    </recommendedName>
</protein>
<dbReference type="GO" id="GO:0015031">
    <property type="term" value="P:protein transport"/>
    <property type="evidence" value="ECO:0007669"/>
    <property type="project" value="UniProtKB-KW"/>
</dbReference>
<feature type="compositionally biased region" description="Low complexity" evidence="8">
    <location>
        <begin position="833"/>
        <end position="855"/>
    </location>
</feature>
<reference evidence="10 11" key="1">
    <citation type="submission" date="2023-11" db="EMBL/GenBank/DDBJ databases">
        <title>An acidophilic fungus is an integral part of prey digestion in a carnivorous sundew plant.</title>
        <authorList>
            <person name="Tsai I.J."/>
        </authorList>
    </citation>
    <scope>NUCLEOTIDE SEQUENCE [LARGE SCALE GENOMIC DNA]</scope>
    <source>
        <strain evidence="10">169a</strain>
    </source>
</reference>
<feature type="compositionally biased region" description="Polar residues" evidence="8">
    <location>
        <begin position="55"/>
        <end position="64"/>
    </location>
</feature>
<evidence type="ECO:0000313" key="11">
    <source>
        <dbReference type="Proteomes" id="UP001303373"/>
    </source>
</evidence>
<keyword evidence="6" id="KW-0906">Nuclear pore complex</keyword>
<feature type="compositionally biased region" description="Basic and acidic residues" evidence="8">
    <location>
        <begin position="1044"/>
        <end position="1055"/>
    </location>
</feature>
<dbReference type="GO" id="GO:0005643">
    <property type="term" value="C:nuclear pore"/>
    <property type="evidence" value="ECO:0007669"/>
    <property type="project" value="UniProtKB-SubCell"/>
</dbReference>
<feature type="compositionally biased region" description="Basic and acidic residues" evidence="8">
    <location>
        <begin position="1"/>
        <end position="25"/>
    </location>
</feature>
<evidence type="ECO:0000313" key="10">
    <source>
        <dbReference type="EMBL" id="WPH03265.1"/>
    </source>
</evidence>
<comment type="subcellular location">
    <subcellularLocation>
        <location evidence="1">Nucleus</location>
        <location evidence="1">Nuclear pore complex</location>
    </subcellularLocation>
</comment>
<proteinExistence type="predicted"/>
<feature type="compositionally biased region" description="Low complexity" evidence="8">
    <location>
        <begin position="920"/>
        <end position="933"/>
    </location>
</feature>
<feature type="compositionally biased region" description="Polar residues" evidence="8">
    <location>
        <begin position="215"/>
        <end position="225"/>
    </location>
</feature>
<dbReference type="PROSITE" id="PS50196">
    <property type="entry name" value="RANBD1"/>
    <property type="match status" value="1"/>
</dbReference>
<feature type="compositionally biased region" description="Low complexity" evidence="8">
    <location>
        <begin position="111"/>
        <end position="123"/>
    </location>
</feature>
<feature type="compositionally biased region" description="Basic and acidic residues" evidence="8">
    <location>
        <begin position="1105"/>
        <end position="1118"/>
    </location>
</feature>
<evidence type="ECO:0000256" key="3">
    <source>
        <dbReference type="ARBA" id="ARBA00022816"/>
    </source>
</evidence>
<feature type="compositionally biased region" description="Polar residues" evidence="8">
    <location>
        <begin position="344"/>
        <end position="361"/>
    </location>
</feature>
<evidence type="ECO:0000256" key="2">
    <source>
        <dbReference type="ARBA" id="ARBA00022448"/>
    </source>
</evidence>
<dbReference type="Gene3D" id="2.30.29.30">
    <property type="entry name" value="Pleckstrin-homology domain (PH domain)/Phosphotyrosine-binding domain (PTB)"/>
    <property type="match status" value="1"/>
</dbReference>
<feature type="compositionally biased region" description="Polar residues" evidence="8">
    <location>
        <begin position="74"/>
        <end position="85"/>
    </location>
</feature>
<feature type="compositionally biased region" description="Polar residues" evidence="8">
    <location>
        <begin position="422"/>
        <end position="479"/>
    </location>
</feature>
<feature type="compositionally biased region" description="Polar residues" evidence="8">
    <location>
        <begin position="592"/>
        <end position="601"/>
    </location>
</feature>
<dbReference type="SUPFAM" id="SSF50729">
    <property type="entry name" value="PH domain-like"/>
    <property type="match status" value="1"/>
</dbReference>
<feature type="compositionally biased region" description="Acidic residues" evidence="8">
    <location>
        <begin position="1119"/>
        <end position="1128"/>
    </location>
</feature>
<name>A0AAQ3M8J4_9PEZI</name>
<feature type="compositionally biased region" description="Basic and acidic residues" evidence="8">
    <location>
        <begin position="1215"/>
        <end position="1232"/>
    </location>
</feature>
<feature type="compositionally biased region" description="Basic and acidic residues" evidence="8">
    <location>
        <begin position="1191"/>
        <end position="1204"/>
    </location>
</feature>
<organism evidence="10 11">
    <name type="scientific">Acrodontium crateriforme</name>
    <dbReference type="NCBI Taxonomy" id="150365"/>
    <lineage>
        <taxon>Eukaryota</taxon>
        <taxon>Fungi</taxon>
        <taxon>Dikarya</taxon>
        <taxon>Ascomycota</taxon>
        <taxon>Pezizomycotina</taxon>
        <taxon>Dothideomycetes</taxon>
        <taxon>Dothideomycetidae</taxon>
        <taxon>Mycosphaerellales</taxon>
        <taxon>Teratosphaeriaceae</taxon>
        <taxon>Acrodontium</taxon>
    </lineage>
</organism>
<feature type="region of interest" description="Disordered" evidence="8">
    <location>
        <begin position="344"/>
        <end position="855"/>
    </location>
</feature>
<evidence type="ECO:0000256" key="5">
    <source>
        <dbReference type="ARBA" id="ARBA00023010"/>
    </source>
</evidence>
<feature type="compositionally biased region" description="Polar residues" evidence="8">
    <location>
        <begin position="1249"/>
        <end position="1289"/>
    </location>
</feature>
<dbReference type="InterPro" id="IPR015007">
    <property type="entry name" value="NUP2/50/61"/>
</dbReference>
<sequence length="1543" mass="162530">MSNKRGMEHQGGGDRYPSRSDENTDVRNGTADPPRQATAAQLANRKIASMKGRTSGRNSRQGSPATGAPPVTAFAQNQVFQPPQSTGGGFNFSFGQSPSFGQQPEQQESDQNGGNPFGGNQNNSTSIFSVGGAAPPRINSVSTFAAQRQAEMGLDSFGPKEDMLGSAQNDEITVGILNEFAHLEAIDRQNELLNAYPQKDTNGFAFQPSARPGSFLSSQKPQKDTNSIVFQQSAKPGSFLSPQKTAPRCKAVPQNIILLQQPVLPQQSAPTQQPVFTQQPCSIQQPVFTQQSAFQQQPVLSPQPVILQPSDGPCPLLPPLPNISTIIPDMTTPWYTPFANGEFTRQMQNGDSSHKWGQQTESTTSNTPTPSFSFGATQPQQSATIPPSSPFSFGATQTPQPAAAPSSSSFTFGTTQPQQPAQSTNSFSFGATQPQPTQPSASFSFGASQDTTKASTTSFGGFGQNTQSTQDTAKSSNPSFGGFGQQNGTNTPAFGGFGQNTQSTQDNARANTPTFGGFGQTTESTQDNARASTPSFGGFGNTTQSTQDNARASTPSFGGFGQNTQQNGSSTPLFFGASPAATPEPSTPGESVFSTVANKSNGIKPGMFTSQQNGQQTPKPASFSFGITNGAQAPSQPSAFSFGQSQTAQQTSSLNSVFGGGFGQANETPKIGFGAPKGDDHTMDKPEQSEAPAIETSSNGGKSLFDRMTARDPPAKTSAETEASSLAGKSLFGPMTPRDPPATEPRPSFASASSLFGAKAVDQTPSNPSKSLFEPPATAPKTATSLFPLNKESNVTPAPKSASSLFQTNKETDATPASKPATSLFQPSKNTEATPAPKPLFATPAPAKAAPSMAPQASLFAPATATKSKISTPATKPDTFKTLNEGLVAHLKGQDTTKDWTPIFAYYIAQATKLSTGNEPSSKPSVPAVSPLVGAQMTPKAPALSNMYKHAQTPAVSSSLRNQITQSPPATAPVSRKRSADDSVANDSDSCQPPATEKRARPNESVAYPKLPDSASNTARLFQSTLEKSTTDAPKFGPPAEVVAKVREDAAKKAGAETVGSSPFSFKPSSSFASSGAGPVGFKPTFGAPSSDAGNAFASFAQKAKAKEEEERKKRKDEDYDSDDDEAEWEAKDKAAQEEKARKIRDAAQKAPGFVFNPSSESNKQGSTATPAFTLKPATEDGLSAFAKKAKAIEEQERKKRKDEDYDSDDDEAEWEAKDKAAQEEKARKIREAAQQAPGFVFNPPAGVKSTTSIFAQTPQKSASTSSNLFSNKTPSSNIFSQIKTTDSEGSADKTEAEKEQGTGDHTWKPNTPIKFGSSMAGQGSTTPAAPPPANPFGGLFGSKTMTPGGATDKGKLGLTSKVGFNFGPATNSSLATSRATTPGFTTDGEASTAGDDESEEAADQAKETQIEDMTALLPEEKEGNEVVFEAEICKVSKFDEKKTEDGMVPAWIEKGRGPLYVLKNKATGSVRVLVKVPPLGRLAMNFTPIKDATYKVSNKKCVFGAFVDHLAKQSKVSSWTIMLREPKLAEELAQILLDGRSQ</sequence>
<keyword evidence="7" id="KW-0539">Nucleus</keyword>
<feature type="compositionally biased region" description="Low complexity" evidence="8">
    <location>
        <begin position="562"/>
        <end position="590"/>
    </location>
</feature>
<evidence type="ECO:0000256" key="1">
    <source>
        <dbReference type="ARBA" id="ARBA00004567"/>
    </source>
</evidence>
<feature type="compositionally biased region" description="Low complexity" evidence="8">
    <location>
        <begin position="1060"/>
        <end position="1077"/>
    </location>
</feature>
<evidence type="ECO:0000256" key="8">
    <source>
        <dbReference type="SAM" id="MobiDB-lite"/>
    </source>
</evidence>
<feature type="compositionally biased region" description="Polar residues" evidence="8">
    <location>
        <begin position="608"/>
        <end position="656"/>
    </location>
</feature>
<dbReference type="InterPro" id="IPR053074">
    <property type="entry name" value="NPC_Nucleoporin"/>
</dbReference>
<evidence type="ECO:0000256" key="4">
    <source>
        <dbReference type="ARBA" id="ARBA00022927"/>
    </source>
</evidence>
<feature type="compositionally biased region" description="Low complexity" evidence="8">
    <location>
        <begin position="362"/>
        <end position="374"/>
    </location>
</feature>
<feature type="region of interest" description="Disordered" evidence="8">
    <location>
        <begin position="1"/>
        <end position="132"/>
    </location>
</feature>
<feature type="region of interest" description="Disordered" evidence="8">
    <location>
        <begin position="941"/>
        <end position="1355"/>
    </location>
</feature>